<accession>A0ABQ6LR14</accession>
<comment type="caution">
    <text evidence="4">The sequence shown here is derived from an EMBL/GenBank/DDBJ whole genome shotgun (WGS) entry which is preliminary data.</text>
</comment>
<dbReference type="Proteomes" id="UP001239909">
    <property type="component" value="Unassembled WGS sequence"/>
</dbReference>
<evidence type="ECO:0000259" key="3">
    <source>
        <dbReference type="PROSITE" id="PS50075"/>
    </source>
</evidence>
<evidence type="ECO:0000256" key="2">
    <source>
        <dbReference type="ARBA" id="ARBA00022553"/>
    </source>
</evidence>
<dbReference type="NCBIfam" id="NF005079">
    <property type="entry name" value="PRK06508.1"/>
    <property type="match status" value="1"/>
</dbReference>
<protein>
    <submittedName>
        <fullName evidence="4">Acyl carrier protein</fullName>
    </submittedName>
</protein>
<evidence type="ECO:0000313" key="4">
    <source>
        <dbReference type="EMBL" id="GMG83290.1"/>
    </source>
</evidence>
<keyword evidence="2" id="KW-0597">Phosphoprotein</keyword>
<dbReference type="PROSITE" id="PS50075">
    <property type="entry name" value="CARRIER"/>
    <property type="match status" value="1"/>
</dbReference>
<keyword evidence="5" id="KW-1185">Reference proteome</keyword>
<dbReference type="PANTHER" id="PTHR20863:SF76">
    <property type="entry name" value="CARRIER DOMAIN-CONTAINING PROTEIN"/>
    <property type="match status" value="1"/>
</dbReference>
<dbReference type="InterPro" id="IPR009081">
    <property type="entry name" value="PP-bd_ACP"/>
</dbReference>
<dbReference type="Gene3D" id="1.10.1200.10">
    <property type="entry name" value="ACP-like"/>
    <property type="match status" value="1"/>
</dbReference>
<feature type="domain" description="Carrier" evidence="3">
    <location>
        <begin position="2"/>
        <end position="88"/>
    </location>
</feature>
<dbReference type="PANTHER" id="PTHR20863">
    <property type="entry name" value="ACYL CARRIER PROTEIN"/>
    <property type="match status" value="1"/>
</dbReference>
<sequence length="93" mass="10488">MSSTFDRLADIIAENTDVERDAITMDSHLTEDLGLDSIDMFDVTFAIDKAFDVEVPVEEWAEKVEKGEVPAEHYFLMRNFCARIEELAAQASA</sequence>
<dbReference type="InterPro" id="IPR036736">
    <property type="entry name" value="ACP-like_sf"/>
</dbReference>
<dbReference type="EMBL" id="BSYI01000018">
    <property type="protein sequence ID" value="GMG83290.1"/>
    <property type="molecule type" value="Genomic_DNA"/>
</dbReference>
<proteinExistence type="predicted"/>
<evidence type="ECO:0000313" key="5">
    <source>
        <dbReference type="Proteomes" id="UP001239909"/>
    </source>
</evidence>
<evidence type="ECO:0000256" key="1">
    <source>
        <dbReference type="ARBA" id="ARBA00022450"/>
    </source>
</evidence>
<name>A0ABQ6LR14_9RHOB</name>
<dbReference type="SUPFAM" id="SSF47336">
    <property type="entry name" value="ACP-like"/>
    <property type="match status" value="1"/>
</dbReference>
<keyword evidence="1" id="KW-0596">Phosphopantetheine</keyword>
<reference evidence="4 5" key="1">
    <citation type="submission" date="2023-04" db="EMBL/GenBank/DDBJ databases">
        <title>Marinoamorphus aggregata gen. nov., sp. Nov., isolate from tissue of brittle star Ophioplocus japonicus.</title>
        <authorList>
            <person name="Kawano K."/>
            <person name="Sawayama S."/>
            <person name="Nakagawa S."/>
        </authorList>
    </citation>
    <scope>NUCLEOTIDE SEQUENCE [LARGE SCALE GENOMIC DNA]</scope>
    <source>
        <strain evidence="4 5">NKW23</strain>
    </source>
</reference>
<dbReference type="InterPro" id="IPR003231">
    <property type="entry name" value="ACP"/>
</dbReference>
<dbReference type="RefSeq" id="WP_285672087.1">
    <property type="nucleotide sequence ID" value="NZ_BSYI01000018.1"/>
</dbReference>
<dbReference type="Pfam" id="PF00550">
    <property type="entry name" value="PP-binding"/>
    <property type="match status" value="1"/>
</dbReference>
<organism evidence="4 5">
    <name type="scientific">Paralimibaculum aggregatum</name>
    <dbReference type="NCBI Taxonomy" id="3036245"/>
    <lineage>
        <taxon>Bacteria</taxon>
        <taxon>Pseudomonadati</taxon>
        <taxon>Pseudomonadota</taxon>
        <taxon>Alphaproteobacteria</taxon>
        <taxon>Rhodobacterales</taxon>
        <taxon>Paracoccaceae</taxon>
        <taxon>Paralimibaculum</taxon>
    </lineage>
</organism>
<gene>
    <name evidence="4" type="ORF">LNKW23_25030</name>
</gene>